<comment type="similarity">
    <text evidence="2 11">Belongs to the 'phage' integrase family. XerD subfamily.</text>
</comment>
<dbReference type="EMBL" id="WXYQ01000001">
    <property type="protein sequence ID" value="NBG94585.1"/>
    <property type="molecule type" value="Genomic_DNA"/>
</dbReference>
<proteinExistence type="inferred from homology"/>
<evidence type="ECO:0000259" key="13">
    <source>
        <dbReference type="PROSITE" id="PS51900"/>
    </source>
</evidence>
<dbReference type="InterPro" id="IPR010998">
    <property type="entry name" value="Integrase_recombinase_N"/>
</dbReference>
<evidence type="ECO:0000256" key="7">
    <source>
        <dbReference type="ARBA" id="ARBA00022908"/>
    </source>
</evidence>
<dbReference type="GO" id="GO:0003677">
    <property type="term" value="F:DNA binding"/>
    <property type="evidence" value="ECO:0007669"/>
    <property type="project" value="UniProtKB-UniRule"/>
</dbReference>
<keyword evidence="5 11" id="KW-0132">Cell division</keyword>
<dbReference type="NCBIfam" id="NF001399">
    <property type="entry name" value="PRK00283.1"/>
    <property type="match status" value="1"/>
</dbReference>
<organism evidence="14 15">
    <name type="scientific">Pyruvatibacter mobilis</name>
    <dbReference type="NCBI Taxonomy" id="1712261"/>
    <lineage>
        <taxon>Bacteria</taxon>
        <taxon>Pseudomonadati</taxon>
        <taxon>Pseudomonadota</taxon>
        <taxon>Alphaproteobacteria</taxon>
        <taxon>Hyphomicrobiales</taxon>
        <taxon>Parvibaculaceae</taxon>
        <taxon>Pyruvatibacter</taxon>
    </lineage>
</organism>
<keyword evidence="9 11" id="KW-0233">DNA recombination</keyword>
<dbReference type="GO" id="GO:0006313">
    <property type="term" value="P:DNA transposition"/>
    <property type="evidence" value="ECO:0007669"/>
    <property type="project" value="UniProtKB-UniRule"/>
</dbReference>
<gene>
    <name evidence="11 14" type="primary">xerD</name>
    <name evidence="14" type="ORF">GTQ45_02415</name>
</gene>
<feature type="active site" evidence="11">
    <location>
        <position position="289"/>
    </location>
</feature>
<dbReference type="PANTHER" id="PTHR30349">
    <property type="entry name" value="PHAGE INTEGRASE-RELATED"/>
    <property type="match status" value="1"/>
</dbReference>
<dbReference type="GO" id="GO:0051301">
    <property type="term" value="P:cell division"/>
    <property type="evidence" value="ECO:0007669"/>
    <property type="project" value="UniProtKB-KW"/>
</dbReference>
<keyword evidence="10 11" id="KW-0131">Cell cycle</keyword>
<dbReference type="InterPro" id="IPR004107">
    <property type="entry name" value="Integrase_SAM-like_N"/>
</dbReference>
<evidence type="ECO:0000256" key="3">
    <source>
        <dbReference type="ARBA" id="ARBA00015810"/>
    </source>
</evidence>
<evidence type="ECO:0000256" key="11">
    <source>
        <dbReference type="HAMAP-Rule" id="MF_01807"/>
    </source>
</evidence>
<evidence type="ECO:0000256" key="2">
    <source>
        <dbReference type="ARBA" id="ARBA00010450"/>
    </source>
</evidence>
<feature type="active site" evidence="11">
    <location>
        <position position="266"/>
    </location>
</feature>
<keyword evidence="15" id="KW-1185">Reference proteome</keyword>
<feature type="active site" description="O-(3'-phospho-DNA)-tyrosine intermediate" evidence="11">
    <location>
        <position position="298"/>
    </location>
</feature>
<comment type="subunit">
    <text evidence="11">Forms a cyclic heterotetrameric complex composed of two molecules of XerC and two molecules of XerD.</text>
</comment>
<keyword evidence="6 11" id="KW-0159">Chromosome partition</keyword>
<dbReference type="GeneID" id="300653566"/>
<dbReference type="GO" id="GO:0009037">
    <property type="term" value="F:tyrosine-based site-specific recombinase activity"/>
    <property type="evidence" value="ECO:0007669"/>
    <property type="project" value="UniProtKB-UniRule"/>
</dbReference>
<evidence type="ECO:0000256" key="10">
    <source>
        <dbReference type="ARBA" id="ARBA00023306"/>
    </source>
</evidence>
<dbReference type="InterPro" id="IPR023009">
    <property type="entry name" value="Tyrosine_recombinase_XerC/XerD"/>
</dbReference>
<dbReference type="HAMAP" id="MF_01808">
    <property type="entry name" value="Recomb_XerC_XerD"/>
    <property type="match status" value="1"/>
</dbReference>
<evidence type="ECO:0000256" key="9">
    <source>
        <dbReference type="ARBA" id="ARBA00023172"/>
    </source>
</evidence>
<dbReference type="InterPro" id="IPR044068">
    <property type="entry name" value="CB"/>
</dbReference>
<accession>A0A845Q7I2</accession>
<dbReference type="PANTHER" id="PTHR30349:SF90">
    <property type="entry name" value="TYROSINE RECOMBINASE XERD"/>
    <property type="match status" value="1"/>
</dbReference>
<name>A0A845Q7I2_9HYPH</name>
<evidence type="ECO:0000256" key="8">
    <source>
        <dbReference type="ARBA" id="ARBA00023125"/>
    </source>
</evidence>
<evidence type="ECO:0000256" key="1">
    <source>
        <dbReference type="ARBA" id="ARBA00004496"/>
    </source>
</evidence>
<feature type="active site" evidence="11">
    <location>
        <position position="189"/>
    </location>
</feature>
<feature type="active site" evidence="11">
    <location>
        <position position="263"/>
    </location>
</feature>
<feature type="domain" description="Core-binding (CB)" evidence="13">
    <location>
        <begin position="13"/>
        <end position="96"/>
    </location>
</feature>
<feature type="active site" evidence="11">
    <location>
        <position position="165"/>
    </location>
</feature>
<dbReference type="SUPFAM" id="SSF56349">
    <property type="entry name" value="DNA breaking-rejoining enzymes"/>
    <property type="match status" value="1"/>
</dbReference>
<dbReference type="Pfam" id="PF02899">
    <property type="entry name" value="Phage_int_SAM_1"/>
    <property type="match status" value="1"/>
</dbReference>
<feature type="domain" description="Tyr recombinase" evidence="12">
    <location>
        <begin position="117"/>
        <end position="311"/>
    </location>
</feature>
<evidence type="ECO:0000256" key="6">
    <source>
        <dbReference type="ARBA" id="ARBA00022829"/>
    </source>
</evidence>
<comment type="function">
    <text evidence="11">Site-specific tyrosine recombinase, which acts by catalyzing the cutting and rejoining of the recombining DNA molecules. The XerC-XerD complex is essential to convert dimers of the bacterial chromosome into monomers to permit their segregation at cell division. It also contributes to the segregational stability of plasmids.</text>
</comment>
<dbReference type="Pfam" id="PF00589">
    <property type="entry name" value="Phage_integrase"/>
    <property type="match status" value="1"/>
</dbReference>
<dbReference type="InterPro" id="IPR013762">
    <property type="entry name" value="Integrase-like_cat_sf"/>
</dbReference>
<comment type="subcellular location">
    <subcellularLocation>
        <location evidence="1 11">Cytoplasm</location>
    </subcellularLocation>
</comment>
<dbReference type="PROSITE" id="PS51900">
    <property type="entry name" value="CB"/>
    <property type="match status" value="1"/>
</dbReference>
<evidence type="ECO:0000259" key="12">
    <source>
        <dbReference type="PROSITE" id="PS51898"/>
    </source>
</evidence>
<keyword evidence="7 11" id="KW-0229">DNA integration</keyword>
<dbReference type="Gene3D" id="1.10.443.10">
    <property type="entry name" value="Intergrase catalytic core"/>
    <property type="match status" value="1"/>
</dbReference>
<dbReference type="Proteomes" id="UP000470384">
    <property type="component" value="Unassembled WGS sequence"/>
</dbReference>
<keyword evidence="4 11" id="KW-0963">Cytoplasm</keyword>
<comment type="caution">
    <text evidence="14">The sequence shown here is derived from an EMBL/GenBank/DDBJ whole genome shotgun (WGS) entry which is preliminary data.</text>
</comment>
<dbReference type="Gene3D" id="1.10.150.130">
    <property type="match status" value="1"/>
</dbReference>
<protein>
    <recommendedName>
        <fullName evidence="3 11">Tyrosine recombinase XerD</fullName>
    </recommendedName>
</protein>
<keyword evidence="8 11" id="KW-0238">DNA-binding</keyword>
<dbReference type="GO" id="GO:0007059">
    <property type="term" value="P:chromosome segregation"/>
    <property type="evidence" value="ECO:0007669"/>
    <property type="project" value="UniProtKB-UniRule"/>
</dbReference>
<dbReference type="PROSITE" id="PS51898">
    <property type="entry name" value="TYR_RECOMBINASE"/>
    <property type="match status" value="1"/>
</dbReference>
<evidence type="ECO:0000256" key="5">
    <source>
        <dbReference type="ARBA" id="ARBA00022618"/>
    </source>
</evidence>
<reference evidence="14 15" key="1">
    <citation type="journal article" date="2016" name="Int. J. Syst. Evol. Microbiol.">
        <title>Pyruvatibacter mobilis gen. nov., sp. nov., a marine bacterium from the culture broth of Picochlorum sp. 122.</title>
        <authorList>
            <person name="Wang G."/>
            <person name="Tang M."/>
            <person name="Wu H."/>
            <person name="Dai S."/>
            <person name="Li T."/>
            <person name="Chen C."/>
            <person name="He H."/>
            <person name="Fan J."/>
            <person name="Xiang W."/>
            <person name="Li X."/>
        </authorList>
    </citation>
    <scope>NUCLEOTIDE SEQUENCE [LARGE SCALE GENOMIC DNA]</scope>
    <source>
        <strain evidence="14 15">GYP-11</strain>
    </source>
</reference>
<evidence type="ECO:0000313" key="14">
    <source>
        <dbReference type="EMBL" id="NBG94585.1"/>
    </source>
</evidence>
<dbReference type="InterPro" id="IPR011932">
    <property type="entry name" value="Recomb_XerD"/>
</dbReference>
<sequence>MAGTGSRRGRLRGAGSHLADAFLEMLVAERGAAANTLTAYAHDLNEFSEFIAPTGLDEADAGQIRAYLASLAARDLSPRTQARRLSALKQFHRFLLGEGHRADDPTQAVDAPRLGRPLPRDLSMEDVSRLLETARQATAIEDGPRRGKALRLLALVEVLYASGMRVSELVSLPLSVARANDRVLLVRGKGSKERLVPLTPAAFDAIQDWLPARALALSARRQESRWLFPGTDPEHHMTRQRLGQMLKDLAVEAGVDVTIVKPHALRHAFATHLLANGADLRSVQQMLGHSDISTTQIYTHVLNERMAQLVEQHHPLAAGGVPRSRRRRDS</sequence>
<evidence type="ECO:0000313" key="15">
    <source>
        <dbReference type="Proteomes" id="UP000470384"/>
    </source>
</evidence>
<dbReference type="RefSeq" id="WP_160586661.1">
    <property type="nucleotide sequence ID" value="NZ_BMHN01000001.1"/>
</dbReference>
<dbReference type="InterPro" id="IPR002104">
    <property type="entry name" value="Integrase_catalytic"/>
</dbReference>
<dbReference type="GO" id="GO:0005737">
    <property type="term" value="C:cytoplasm"/>
    <property type="evidence" value="ECO:0007669"/>
    <property type="project" value="UniProtKB-SubCell"/>
</dbReference>
<dbReference type="AlphaFoldDB" id="A0A845Q7I2"/>
<dbReference type="InterPro" id="IPR050090">
    <property type="entry name" value="Tyrosine_recombinase_XerCD"/>
</dbReference>
<dbReference type="InterPro" id="IPR011010">
    <property type="entry name" value="DNA_brk_join_enz"/>
</dbReference>
<evidence type="ECO:0000256" key="4">
    <source>
        <dbReference type="ARBA" id="ARBA00022490"/>
    </source>
</evidence>
<dbReference type="HAMAP" id="MF_01807">
    <property type="entry name" value="Recomb_XerD"/>
    <property type="match status" value="1"/>
</dbReference>
<dbReference type="OrthoDB" id="9801717at2"/>
<dbReference type="NCBIfam" id="TIGR02225">
    <property type="entry name" value="recomb_XerD"/>
    <property type="match status" value="1"/>
</dbReference>